<evidence type="ECO:0000256" key="2">
    <source>
        <dbReference type="ARBA" id="ARBA00022448"/>
    </source>
</evidence>
<keyword evidence="6 10" id="KW-0793">Thylakoid</keyword>
<evidence type="ECO:0000313" key="11">
    <source>
        <dbReference type="EMBL" id="ARO91045.1"/>
    </source>
</evidence>
<keyword evidence="3 10" id="KW-0812">Transmembrane</keyword>
<keyword evidence="7 10" id="KW-0472">Membrane</keyword>
<reference evidence="11" key="1">
    <citation type="submission" date="2017-03" db="EMBL/GenBank/DDBJ databases">
        <title>The new red algal subphylum Proteorhodophytina comprises the largest and most divergent plastid genomes known.</title>
        <authorList>
            <person name="Munoz-Gomez S.A."/>
            <person name="Mejia-Franco F.G."/>
            <person name="Durnin K."/>
            <person name="Morgan C."/>
            <person name="Grisdale C.J."/>
            <person name="Archibald J.M."/>
            <person name="Slamovits C.H."/>
        </authorList>
    </citation>
    <scope>NUCLEOTIDE SEQUENCE</scope>
    <source>
        <strain evidence="11">UTEX LB2060</strain>
    </source>
</reference>
<evidence type="ECO:0000256" key="8">
    <source>
        <dbReference type="ARBA" id="ARBA00025197"/>
    </source>
</evidence>
<feature type="transmembrane region" description="Helical" evidence="10">
    <location>
        <begin position="6"/>
        <end position="25"/>
    </location>
</feature>
<evidence type="ECO:0000256" key="1">
    <source>
        <dbReference type="ARBA" id="ARBA00004167"/>
    </source>
</evidence>
<dbReference type="GO" id="GO:0015979">
    <property type="term" value="P:photosynthesis"/>
    <property type="evidence" value="ECO:0007669"/>
    <property type="project" value="UniProtKB-KW"/>
</dbReference>
<protein>
    <recommendedName>
        <fullName evidence="10">Cytochrome b6-f complex subunit 6</fullName>
    </recommendedName>
    <alternativeName>
        <fullName evidence="10">Cytochrome b6-f complex subunit PetL</fullName>
    </alternativeName>
    <alternativeName>
        <fullName evidence="10">Cytochrome b6-f complex subunit VI</fullName>
    </alternativeName>
</protein>
<comment type="subcellular location">
    <subcellularLocation>
        <location evidence="1">Membrane</location>
        <topology evidence="1">Single-pass membrane protein</topology>
    </subcellularLocation>
    <subcellularLocation>
        <location evidence="10">Plastid</location>
        <location evidence="10">Chloroplast thylakoid membrane</location>
        <topology evidence="10">Single-pass membrane protein</topology>
    </subcellularLocation>
</comment>
<keyword evidence="11" id="KW-0150">Chloroplast</keyword>
<dbReference type="GO" id="GO:0009055">
    <property type="term" value="F:electron transfer activity"/>
    <property type="evidence" value="ECO:0007669"/>
    <property type="project" value="InterPro"/>
</dbReference>
<evidence type="ECO:0000256" key="5">
    <source>
        <dbReference type="ARBA" id="ARBA00022989"/>
    </source>
</evidence>
<dbReference type="InterPro" id="IPR007802">
    <property type="entry name" value="Cyt_b6/f_cplx_su6"/>
</dbReference>
<evidence type="ECO:0000256" key="4">
    <source>
        <dbReference type="ARBA" id="ARBA00022982"/>
    </source>
</evidence>
<sequence>MSIFVGYVLFLAIFFITGISLFLGLKTIKLI</sequence>
<accession>A0A1X9PU57</accession>
<dbReference type="GO" id="GO:0009535">
    <property type="term" value="C:chloroplast thylakoid membrane"/>
    <property type="evidence" value="ECO:0007669"/>
    <property type="project" value="UniProtKB-SubCell"/>
</dbReference>
<geneLocation type="chloroplast" evidence="11"/>
<name>A0A1X9PU57_9RHOD</name>
<dbReference type="HAMAP" id="MF_00433">
    <property type="entry name" value="Cytb6_f_PetL"/>
    <property type="match status" value="1"/>
</dbReference>
<gene>
    <name evidence="10 11" type="primary">petL</name>
</gene>
<dbReference type="GO" id="GO:0009512">
    <property type="term" value="C:cytochrome b6f complex"/>
    <property type="evidence" value="ECO:0007669"/>
    <property type="project" value="InterPro"/>
</dbReference>
<keyword evidence="10" id="KW-0602">Photosynthesis</keyword>
<comment type="subunit">
    <text evidence="9 10">The 4 large subunits of the cytochrome b6-f complex are cytochrome b6, subunit IV (17 kDa polypeptide, PetD), cytochrome f and the Rieske protein, while the 4 small subunits are PetG, PetL, PetM and PetN. The complex functions as a dimer.</text>
</comment>
<dbReference type="EMBL" id="KY709211">
    <property type="protein sequence ID" value="ARO91045.1"/>
    <property type="molecule type" value="Genomic_DNA"/>
</dbReference>
<proteinExistence type="inferred from homology"/>
<keyword evidence="5 10" id="KW-1133">Transmembrane helix</keyword>
<keyword evidence="11" id="KW-0934">Plastid</keyword>
<evidence type="ECO:0000256" key="3">
    <source>
        <dbReference type="ARBA" id="ARBA00022692"/>
    </source>
</evidence>
<comment type="function">
    <text evidence="8 10">Component of the cytochrome b6-f complex, which mediates electron transfer between photosystem II (PSII) and photosystem I (PSI), cyclic electron flow around PSI, and state transitions. PetL is important for photoautotrophic growth as well as for electron transfer efficiency and stability of the cytochrome b6-f complex.</text>
</comment>
<evidence type="ECO:0000256" key="6">
    <source>
        <dbReference type="ARBA" id="ARBA00023078"/>
    </source>
</evidence>
<dbReference type="AlphaFoldDB" id="A0A1X9PU57"/>
<keyword evidence="2 10" id="KW-0813">Transport</keyword>
<comment type="similarity">
    <text evidence="10">Belongs to the PetL family.</text>
</comment>
<organism evidence="11">
    <name type="scientific">Flintiella sanguinaria</name>
    <dbReference type="NCBI Taxonomy" id="101926"/>
    <lineage>
        <taxon>Eukaryota</taxon>
        <taxon>Rhodophyta</taxon>
        <taxon>Bangiophyceae</taxon>
        <taxon>Porphyridiales</taxon>
        <taxon>Porphyridiaceae</taxon>
        <taxon>Flintiella</taxon>
    </lineage>
</organism>
<evidence type="ECO:0000256" key="9">
    <source>
        <dbReference type="ARBA" id="ARBA00025834"/>
    </source>
</evidence>
<evidence type="ECO:0000256" key="7">
    <source>
        <dbReference type="ARBA" id="ARBA00023136"/>
    </source>
</evidence>
<evidence type="ECO:0000256" key="10">
    <source>
        <dbReference type="HAMAP-Rule" id="MF_00433"/>
    </source>
</evidence>
<keyword evidence="4 10" id="KW-0249">Electron transport</keyword>